<dbReference type="Proteomes" id="UP000294360">
    <property type="component" value="Chromosome"/>
</dbReference>
<feature type="domain" description="Phasin" evidence="1">
    <location>
        <begin position="6"/>
        <end position="102"/>
    </location>
</feature>
<evidence type="ECO:0000313" key="2">
    <source>
        <dbReference type="EMBL" id="VFU07185.1"/>
    </source>
</evidence>
<dbReference type="OrthoDB" id="7678100at2"/>
<gene>
    <name evidence="3" type="ORF">MPC4_190004</name>
    <name evidence="2" type="ORF">MTUNDRAET4_0292</name>
</gene>
<dbReference type="EMBL" id="CABFMQ020000075">
    <property type="protein sequence ID" value="VTZ49691.1"/>
    <property type="molecule type" value="Genomic_DNA"/>
</dbReference>
<dbReference type="EMBL" id="LR536450">
    <property type="protein sequence ID" value="VFU07185.1"/>
    <property type="molecule type" value="Genomic_DNA"/>
</dbReference>
<proteinExistence type="predicted"/>
<dbReference type="RefSeq" id="WP_134486202.1">
    <property type="nucleotide sequence ID" value="NZ_CABFMQ020000075.1"/>
</dbReference>
<evidence type="ECO:0000259" key="1">
    <source>
        <dbReference type="Pfam" id="PF09361"/>
    </source>
</evidence>
<protein>
    <submittedName>
        <fullName evidence="2">Phasin</fullName>
    </submittedName>
</protein>
<sequence>MANTLEDFQKFGKAQFESATSSSSSFVKGLQSIAAETTDYSKKTLENGSAFLEKLLGVKSLDAAIQLQTEYAKTSYADFVAEATKLGELYSALAKEAFKPIELAIAKVQAAKE</sequence>
<organism evidence="2 4">
    <name type="scientific">Methylocella tundrae</name>
    <dbReference type="NCBI Taxonomy" id="227605"/>
    <lineage>
        <taxon>Bacteria</taxon>
        <taxon>Pseudomonadati</taxon>
        <taxon>Pseudomonadota</taxon>
        <taxon>Alphaproteobacteria</taxon>
        <taxon>Hyphomicrobiales</taxon>
        <taxon>Beijerinckiaceae</taxon>
        <taxon>Methylocella</taxon>
    </lineage>
</organism>
<dbReference type="Proteomes" id="UP000485880">
    <property type="component" value="Unassembled WGS sequence"/>
</dbReference>
<keyword evidence="5" id="KW-1185">Reference proteome</keyword>
<dbReference type="AlphaFoldDB" id="A0A4U8YVB2"/>
<dbReference type="InterPro" id="IPR018968">
    <property type="entry name" value="Phasin"/>
</dbReference>
<evidence type="ECO:0000313" key="3">
    <source>
        <dbReference type="EMBL" id="VTZ49691.1"/>
    </source>
</evidence>
<dbReference type="Pfam" id="PF09361">
    <property type="entry name" value="Phasin_2"/>
    <property type="match status" value="1"/>
</dbReference>
<dbReference type="KEGG" id="mtun:MTUNDRAET4_0292"/>
<reference evidence="2 4" key="1">
    <citation type="submission" date="2019-03" db="EMBL/GenBank/DDBJ databases">
        <authorList>
            <person name="Kox A.R. M."/>
        </authorList>
    </citation>
    <scope>NUCLEOTIDE SEQUENCE [LARGE SCALE GENOMIC DNA]</scope>
    <source>
        <strain evidence="2">MTUNDRAET4 annotated genome</strain>
    </source>
</reference>
<accession>A0A4U8YVB2</accession>
<evidence type="ECO:0000313" key="5">
    <source>
        <dbReference type="Proteomes" id="UP000485880"/>
    </source>
</evidence>
<name>A0A4U8YVB2_METTU</name>
<evidence type="ECO:0000313" key="4">
    <source>
        <dbReference type="Proteomes" id="UP000294360"/>
    </source>
</evidence>
<reference evidence="3 5" key="2">
    <citation type="submission" date="2019-05" db="EMBL/GenBank/DDBJ databases">
        <authorList>
            <person name="Farhan Ul Haque M."/>
        </authorList>
    </citation>
    <scope>NUCLEOTIDE SEQUENCE [LARGE SCALE GENOMIC DNA]</scope>
    <source>
        <strain evidence="3">2</strain>
    </source>
</reference>